<dbReference type="Gene3D" id="3.40.47.10">
    <property type="match status" value="2"/>
</dbReference>
<organism evidence="6 7">
    <name type="scientific">Abyssibacter profundi</name>
    <dbReference type="NCBI Taxonomy" id="2182787"/>
    <lineage>
        <taxon>Bacteria</taxon>
        <taxon>Pseudomonadati</taxon>
        <taxon>Pseudomonadota</taxon>
        <taxon>Gammaproteobacteria</taxon>
        <taxon>Chromatiales</taxon>
        <taxon>Oceanococcaceae</taxon>
        <taxon>Abyssibacter</taxon>
    </lineage>
</organism>
<evidence type="ECO:0000256" key="2">
    <source>
        <dbReference type="ARBA" id="ARBA00008467"/>
    </source>
</evidence>
<evidence type="ECO:0000256" key="4">
    <source>
        <dbReference type="RuleBase" id="RU003694"/>
    </source>
</evidence>
<dbReference type="GO" id="GO:0004315">
    <property type="term" value="F:3-oxoacyl-[acyl-carrier-protein] synthase activity"/>
    <property type="evidence" value="ECO:0007669"/>
    <property type="project" value="TreeGrafter"/>
</dbReference>
<dbReference type="GO" id="GO:0005829">
    <property type="term" value="C:cytosol"/>
    <property type="evidence" value="ECO:0007669"/>
    <property type="project" value="TreeGrafter"/>
</dbReference>
<evidence type="ECO:0000256" key="3">
    <source>
        <dbReference type="ARBA" id="ARBA00022679"/>
    </source>
</evidence>
<dbReference type="GO" id="GO:0006633">
    <property type="term" value="P:fatty acid biosynthetic process"/>
    <property type="evidence" value="ECO:0007669"/>
    <property type="project" value="TreeGrafter"/>
</dbReference>
<dbReference type="InterPro" id="IPR000794">
    <property type="entry name" value="Beta-ketoacyl_synthase"/>
</dbReference>
<dbReference type="InterPro" id="IPR016039">
    <property type="entry name" value="Thiolase-like"/>
</dbReference>
<dbReference type="PANTHER" id="PTHR11712">
    <property type="entry name" value="POLYKETIDE SYNTHASE-RELATED"/>
    <property type="match status" value="1"/>
</dbReference>
<dbReference type="InterPro" id="IPR020841">
    <property type="entry name" value="PKS_Beta-ketoAc_synthase_dom"/>
</dbReference>
<comment type="pathway">
    <text evidence="1">Lipid metabolism.</text>
</comment>
<name>A0A363UJ86_9GAMM</name>
<keyword evidence="3 4" id="KW-0808">Transferase</keyword>
<proteinExistence type="inferred from homology"/>
<evidence type="ECO:0000313" key="6">
    <source>
        <dbReference type="EMBL" id="PWN55490.1"/>
    </source>
</evidence>
<evidence type="ECO:0000259" key="5">
    <source>
        <dbReference type="PROSITE" id="PS52004"/>
    </source>
</evidence>
<accession>A0A363UJ86</accession>
<comment type="caution">
    <text evidence="6">The sequence shown here is derived from an EMBL/GenBank/DDBJ whole genome shotgun (WGS) entry which is preliminary data.</text>
</comment>
<keyword evidence="7" id="KW-1185">Reference proteome</keyword>
<dbReference type="Pfam" id="PF02801">
    <property type="entry name" value="Ketoacyl-synt_C"/>
    <property type="match status" value="1"/>
</dbReference>
<dbReference type="Proteomes" id="UP000251800">
    <property type="component" value="Unassembled WGS sequence"/>
</dbReference>
<dbReference type="Pfam" id="PF00109">
    <property type="entry name" value="ketoacyl-synt"/>
    <property type="match status" value="1"/>
</dbReference>
<dbReference type="InterPro" id="IPR014031">
    <property type="entry name" value="Ketoacyl_synth_C"/>
</dbReference>
<reference evidence="6 7" key="1">
    <citation type="submission" date="2018-05" db="EMBL/GenBank/DDBJ databases">
        <title>Abyssibacter profundi OUC007T gen. nov., sp. nov, a marine bacterium isolated from seawater of the Mariana Trench.</title>
        <authorList>
            <person name="Zhou S."/>
        </authorList>
    </citation>
    <scope>NUCLEOTIDE SEQUENCE [LARGE SCALE GENOMIC DNA]</scope>
    <source>
        <strain evidence="6 7">OUC007</strain>
    </source>
</reference>
<dbReference type="CDD" id="cd00834">
    <property type="entry name" value="KAS_I_II"/>
    <property type="match status" value="1"/>
</dbReference>
<dbReference type="SUPFAM" id="SSF53901">
    <property type="entry name" value="Thiolase-like"/>
    <property type="match status" value="2"/>
</dbReference>
<feature type="domain" description="Ketosynthase family 3 (KS3)" evidence="5">
    <location>
        <begin position="1"/>
        <end position="396"/>
    </location>
</feature>
<dbReference type="EMBL" id="QEQK01000010">
    <property type="protein sequence ID" value="PWN55490.1"/>
    <property type="molecule type" value="Genomic_DNA"/>
</dbReference>
<dbReference type="SMART" id="SM00825">
    <property type="entry name" value="PKS_KS"/>
    <property type="match status" value="1"/>
</dbReference>
<dbReference type="PANTHER" id="PTHR11712:SF325">
    <property type="entry name" value="3-OXOACYL-(ACYL-CARRIER-PROTEIN) SYNTHASE II FABF"/>
    <property type="match status" value="1"/>
</dbReference>
<dbReference type="InterPro" id="IPR014030">
    <property type="entry name" value="Ketoacyl_synth_N"/>
</dbReference>
<dbReference type="OrthoDB" id="9808669at2"/>
<dbReference type="NCBIfam" id="NF006587">
    <property type="entry name" value="PRK09116.1"/>
    <property type="match status" value="1"/>
</dbReference>
<evidence type="ECO:0000256" key="1">
    <source>
        <dbReference type="ARBA" id="ARBA00005189"/>
    </source>
</evidence>
<dbReference type="AlphaFoldDB" id="A0A363UJ86"/>
<comment type="similarity">
    <text evidence="2 4">Belongs to the thiolase-like superfamily. Beta-ketoacyl-ACP synthases family.</text>
</comment>
<gene>
    <name evidence="6" type="ORF">DEH80_11900</name>
</gene>
<dbReference type="PROSITE" id="PS52004">
    <property type="entry name" value="KS3_2"/>
    <property type="match status" value="1"/>
</dbReference>
<sequence>MAGFCPLGGSWDDIADRLGQHVSGIRYMPDWDQYEDMRTRLAGVIPQFELPASYTRKKTRTMGRVSKLAVRASELALEQAAFPLETADLTEIGVAYGSSSGCTAATMELSKFLGGDGRSGVSSTSYLRMMPHTTAANVSMHFGLKGRIIPTSSACVSGSQAIGYAYEAVRFGRIEAMVAGGSEALCPSQAVVFDMLYATSIKNDTPTQTPSPYDAERDGLVIGEGGCSFVLESLESAQRRGATILAEVVGYGASSDGAHATRPSQDMMAHAMRQSLKDAGIPASEVGFVCGHGTATDHGDVAESQATVEVLGFKPMASYKGHMGHTLGACGALESWFAIEMMNRGRFDPTLNLRTPDPACGELDYLMGESRDIDTEYVMNNNFAFGGVNSSLIFKRWQA</sequence>
<evidence type="ECO:0000313" key="7">
    <source>
        <dbReference type="Proteomes" id="UP000251800"/>
    </source>
</evidence>
<protein>
    <submittedName>
        <fullName evidence="6">Beta-ketoacyl-ACP synthase</fullName>
    </submittedName>
</protein>